<organism evidence="1 2">
    <name type="scientific">Aspergillus homomorphus (strain CBS 101889)</name>
    <dbReference type="NCBI Taxonomy" id="1450537"/>
    <lineage>
        <taxon>Eukaryota</taxon>
        <taxon>Fungi</taxon>
        <taxon>Dikarya</taxon>
        <taxon>Ascomycota</taxon>
        <taxon>Pezizomycotina</taxon>
        <taxon>Eurotiomycetes</taxon>
        <taxon>Eurotiomycetidae</taxon>
        <taxon>Eurotiales</taxon>
        <taxon>Aspergillaceae</taxon>
        <taxon>Aspergillus</taxon>
        <taxon>Aspergillus subgen. Circumdati</taxon>
    </lineage>
</organism>
<sequence length="346" mass="38852">MTAIQESLGCLQMTSMKQPQKEKLCRTLEDLQLLSKKREENWKMETYADRHKKFTECLRRNRLSDKRKSLSSRVPTEAAMNAPFNNMRKTGGGSANGQQHMRPALEAQAKISSGHRRRRPEYHLRRQQISSREVTGDLVASTRPSEHILSCENDVKAMLGRLEASLPSPCDEVNSIDSCKAESYLTCAPLNEVDMSDNDQFVLSASNVDCAALEAACDAVLASELNPIHPIGLCGKGLNKMGTEPAAAEQTCYHYTENTNNTLRSAPTSDAGGDTDLSGHIKTRYHGKLFMDHEEMQTRAQGLAHIEGCLECRLRQSSDSQQCEPVRRQMEMGNNLEGFWQRRRLY</sequence>
<protein>
    <submittedName>
        <fullName evidence="1">Uncharacterized protein</fullName>
    </submittedName>
</protein>
<evidence type="ECO:0000313" key="1">
    <source>
        <dbReference type="EMBL" id="RAL12265.1"/>
    </source>
</evidence>
<evidence type="ECO:0000313" key="2">
    <source>
        <dbReference type="Proteomes" id="UP000248961"/>
    </source>
</evidence>
<keyword evidence="2" id="KW-1185">Reference proteome</keyword>
<dbReference type="GeneID" id="37205247"/>
<reference evidence="1 2" key="1">
    <citation type="submission" date="2018-02" db="EMBL/GenBank/DDBJ databases">
        <title>The genomes of Aspergillus section Nigri reveals drivers in fungal speciation.</title>
        <authorList>
            <consortium name="DOE Joint Genome Institute"/>
            <person name="Vesth T.C."/>
            <person name="Nybo J."/>
            <person name="Theobald S."/>
            <person name="Brandl J."/>
            <person name="Frisvad J.C."/>
            <person name="Nielsen K.F."/>
            <person name="Lyhne E.K."/>
            <person name="Kogle M.E."/>
            <person name="Kuo A."/>
            <person name="Riley R."/>
            <person name="Clum A."/>
            <person name="Nolan M."/>
            <person name="Lipzen A."/>
            <person name="Salamov A."/>
            <person name="Henrissat B."/>
            <person name="Wiebenga A."/>
            <person name="De vries R.P."/>
            <person name="Grigoriev I.V."/>
            <person name="Mortensen U.H."/>
            <person name="Andersen M.R."/>
            <person name="Baker S.E."/>
        </authorList>
    </citation>
    <scope>NUCLEOTIDE SEQUENCE [LARGE SCALE GENOMIC DNA]</scope>
    <source>
        <strain evidence="1 2">CBS 101889</strain>
    </source>
</reference>
<dbReference type="RefSeq" id="XP_025551419.1">
    <property type="nucleotide sequence ID" value="XM_025700958.1"/>
</dbReference>
<dbReference type="Proteomes" id="UP000248961">
    <property type="component" value="Unassembled WGS sequence"/>
</dbReference>
<dbReference type="AlphaFoldDB" id="A0A395HXV3"/>
<dbReference type="EMBL" id="KZ824284">
    <property type="protein sequence ID" value="RAL12265.1"/>
    <property type="molecule type" value="Genomic_DNA"/>
</dbReference>
<gene>
    <name evidence="1" type="ORF">BO97DRAFT_63860</name>
</gene>
<proteinExistence type="predicted"/>
<dbReference type="VEuPathDB" id="FungiDB:BO97DRAFT_63860"/>
<name>A0A395HXV3_ASPHC</name>
<accession>A0A395HXV3</accession>